<comment type="caution">
    <text evidence="1">The sequence shown here is derived from an EMBL/GenBank/DDBJ whole genome shotgun (WGS) entry which is preliminary data.</text>
</comment>
<accession>A0ABT4S027</accession>
<name>A0ABT4S027_9FLAO</name>
<sequence length="162" mass="18492">MGSDNIHSKKKKDTIHNYWALILDTISSKEEFKISELKHTLEVKTYSLNDSSIVRNLSQNGEQTYLDHSHKMISDLILLTDSIVDKMQIDRATFENSLIPEFYAECNLLTTEIDSTNANTVYLNSSLGVPDTGNIWTVWYSIKIKNNRIGNLEINKADYVGM</sequence>
<protein>
    <recommendedName>
        <fullName evidence="3">DUF4440 domain-containing protein</fullName>
    </recommendedName>
</protein>
<evidence type="ECO:0000313" key="1">
    <source>
        <dbReference type="EMBL" id="MDA0177406.1"/>
    </source>
</evidence>
<dbReference type="Proteomes" id="UP001149142">
    <property type="component" value="Unassembled WGS sequence"/>
</dbReference>
<gene>
    <name evidence="1" type="ORF">OOZ35_07890</name>
</gene>
<evidence type="ECO:0000313" key="2">
    <source>
        <dbReference type="Proteomes" id="UP001149142"/>
    </source>
</evidence>
<dbReference type="EMBL" id="JAPFGC010000002">
    <property type="protein sequence ID" value="MDA0177406.1"/>
    <property type="molecule type" value="Genomic_DNA"/>
</dbReference>
<dbReference type="Gene3D" id="2.40.128.510">
    <property type="entry name" value="Protein of unknown function DUF4738"/>
    <property type="match status" value="1"/>
</dbReference>
<organism evidence="1 2">
    <name type="scientific">Mesoflavibacter profundi</name>
    <dbReference type="NCBI Taxonomy" id="2708110"/>
    <lineage>
        <taxon>Bacteria</taxon>
        <taxon>Pseudomonadati</taxon>
        <taxon>Bacteroidota</taxon>
        <taxon>Flavobacteriia</taxon>
        <taxon>Flavobacteriales</taxon>
        <taxon>Flavobacteriaceae</taxon>
        <taxon>Mesoflavibacter</taxon>
    </lineage>
</organism>
<evidence type="ECO:0008006" key="3">
    <source>
        <dbReference type="Google" id="ProtNLM"/>
    </source>
</evidence>
<proteinExistence type="predicted"/>
<keyword evidence="2" id="KW-1185">Reference proteome</keyword>
<dbReference type="RefSeq" id="WP_106687010.1">
    <property type="nucleotide sequence ID" value="NZ_CAXQEU010000158.1"/>
</dbReference>
<reference evidence="1" key="1">
    <citation type="submission" date="2022-11" db="EMBL/GenBank/DDBJ databases">
        <title>Refractory cell wall polysaccharides provide important carbon source for microbial heterotrophs in the hadal ocean.</title>
        <authorList>
            <person name="Zhu X."/>
        </authorList>
    </citation>
    <scope>NUCLEOTIDE SEQUENCE</scope>
    <source>
        <strain evidence="1">MTRN7</strain>
    </source>
</reference>